<protein>
    <recommendedName>
        <fullName evidence="3">NADH dehydrogenase [ubiquinone] 1 alpha subcomplex assembly factor 3</fullName>
    </recommendedName>
</protein>
<dbReference type="EMBL" id="SMFQ01000004">
    <property type="protein sequence ID" value="TCJ84694.1"/>
    <property type="molecule type" value="Genomic_DNA"/>
</dbReference>
<dbReference type="Proteomes" id="UP000294887">
    <property type="component" value="Unassembled WGS sequence"/>
</dbReference>
<dbReference type="Gene3D" id="3.40.1230.10">
    <property type="entry name" value="MTH938-like"/>
    <property type="match status" value="1"/>
</dbReference>
<keyword evidence="2" id="KW-1185">Reference proteome</keyword>
<evidence type="ECO:0000313" key="2">
    <source>
        <dbReference type="Proteomes" id="UP000294887"/>
    </source>
</evidence>
<organism evidence="1 2">
    <name type="scientific">Cocleimonas flava</name>
    <dbReference type="NCBI Taxonomy" id="634765"/>
    <lineage>
        <taxon>Bacteria</taxon>
        <taxon>Pseudomonadati</taxon>
        <taxon>Pseudomonadota</taxon>
        <taxon>Gammaproteobacteria</taxon>
        <taxon>Thiotrichales</taxon>
        <taxon>Thiotrichaceae</taxon>
        <taxon>Cocleimonas</taxon>
    </lineage>
</organism>
<sequence>MKFAEDHNSARYKISAYDNNSVAINGEPYMRSLVLSPMELIADWAPQRYSDLTADHLEAFYRLNAEIIILGTGNTQIFPSADILRRLAEGKIGYEVMDTQAACRTFNILMAEGRNVVAGFFLD</sequence>
<gene>
    <name evidence="1" type="ORF">EV695_2654</name>
</gene>
<comment type="caution">
    <text evidence="1">The sequence shown here is derived from an EMBL/GenBank/DDBJ whole genome shotgun (WGS) entry which is preliminary data.</text>
</comment>
<proteinExistence type="predicted"/>
<reference evidence="1 2" key="1">
    <citation type="submission" date="2019-03" db="EMBL/GenBank/DDBJ databases">
        <title>Genomic Encyclopedia of Type Strains, Phase IV (KMG-IV): sequencing the most valuable type-strain genomes for metagenomic binning, comparative biology and taxonomic classification.</title>
        <authorList>
            <person name="Goeker M."/>
        </authorList>
    </citation>
    <scope>NUCLEOTIDE SEQUENCE [LARGE SCALE GENOMIC DNA]</scope>
    <source>
        <strain evidence="1 2">DSM 24830</strain>
    </source>
</reference>
<dbReference type="CDD" id="cd05560">
    <property type="entry name" value="Xcc1710_like"/>
    <property type="match status" value="1"/>
</dbReference>
<name>A0A4R1EXH2_9GAMM</name>
<dbReference type="AlphaFoldDB" id="A0A4R1EXH2"/>
<accession>A0A4R1EXH2</accession>
<dbReference type="OrthoDB" id="9800373at2"/>
<dbReference type="Pfam" id="PF04430">
    <property type="entry name" value="DUF498"/>
    <property type="match status" value="1"/>
</dbReference>
<dbReference type="RefSeq" id="WP_131906434.1">
    <property type="nucleotide sequence ID" value="NZ_BAAAFU010000006.1"/>
</dbReference>
<dbReference type="PANTHER" id="PTHR21192">
    <property type="entry name" value="NUCLEAR PROTEIN E3-3"/>
    <property type="match status" value="1"/>
</dbReference>
<dbReference type="InterPro" id="IPR036748">
    <property type="entry name" value="MTH938-like_sf"/>
</dbReference>
<evidence type="ECO:0000313" key="1">
    <source>
        <dbReference type="EMBL" id="TCJ84694.1"/>
    </source>
</evidence>
<dbReference type="InterPro" id="IPR007523">
    <property type="entry name" value="NDUFAF3/AAMDC"/>
</dbReference>
<evidence type="ECO:0008006" key="3">
    <source>
        <dbReference type="Google" id="ProtNLM"/>
    </source>
</evidence>
<dbReference type="PANTHER" id="PTHR21192:SF2">
    <property type="entry name" value="NADH DEHYDROGENASE [UBIQUINONE] 1 ALPHA SUBCOMPLEX ASSEMBLY FACTOR 3"/>
    <property type="match status" value="1"/>
</dbReference>
<dbReference type="SUPFAM" id="SSF64076">
    <property type="entry name" value="MTH938-like"/>
    <property type="match status" value="1"/>
</dbReference>